<feature type="transmembrane region" description="Helical" evidence="1">
    <location>
        <begin position="55"/>
        <end position="73"/>
    </location>
</feature>
<organism evidence="2 3">
    <name type="scientific">Algoriphagus sanaruensis</name>
    <dbReference type="NCBI Taxonomy" id="1727163"/>
    <lineage>
        <taxon>Bacteria</taxon>
        <taxon>Pseudomonadati</taxon>
        <taxon>Bacteroidota</taxon>
        <taxon>Cytophagia</taxon>
        <taxon>Cytophagales</taxon>
        <taxon>Cyclobacteriaceae</taxon>
        <taxon>Algoriphagus</taxon>
    </lineage>
</organism>
<evidence type="ECO:0000256" key="1">
    <source>
        <dbReference type="SAM" id="Phobius"/>
    </source>
</evidence>
<keyword evidence="3" id="KW-1185">Reference proteome</keyword>
<accession>A0A142EM18</accession>
<dbReference type="AlphaFoldDB" id="A0A142EM18"/>
<keyword evidence="1" id="KW-1133">Transmembrane helix</keyword>
<gene>
    <name evidence="2" type="ORF">AO498_07085</name>
</gene>
<proteinExistence type="predicted"/>
<reference evidence="2 3" key="2">
    <citation type="journal article" date="2016" name="Genome Announc.">
        <title>Complete Genome Sequence of Algoriphagus sp. Strain M8-2, Isolated from a Brackish Lake.</title>
        <authorList>
            <person name="Muraguchi Y."/>
            <person name="Kushimoto K."/>
            <person name="Ohtsubo Y."/>
            <person name="Suzuki T."/>
            <person name="Dohra H."/>
            <person name="Kimbara K."/>
            <person name="Shintani M."/>
        </authorList>
    </citation>
    <scope>NUCLEOTIDE SEQUENCE [LARGE SCALE GENOMIC DNA]</scope>
    <source>
        <strain evidence="2 3">M8-2</strain>
    </source>
</reference>
<dbReference type="Proteomes" id="UP000073816">
    <property type="component" value="Chromosome"/>
</dbReference>
<dbReference type="EMBL" id="CP012836">
    <property type="protein sequence ID" value="AMQ56173.1"/>
    <property type="molecule type" value="Genomic_DNA"/>
</dbReference>
<evidence type="ECO:0000313" key="3">
    <source>
        <dbReference type="Proteomes" id="UP000073816"/>
    </source>
</evidence>
<dbReference type="STRING" id="1727163.AO498_07085"/>
<keyword evidence="1" id="KW-0472">Membrane</keyword>
<name>A0A142EM18_9BACT</name>
<protein>
    <submittedName>
        <fullName evidence="2">Uncharacterized protein</fullName>
    </submittedName>
</protein>
<keyword evidence="1" id="KW-0812">Transmembrane</keyword>
<reference evidence="3" key="1">
    <citation type="submission" date="2015-09" db="EMBL/GenBank/DDBJ databases">
        <title>Complete sequence of Algoriphagus sp. M8-2.</title>
        <authorList>
            <person name="Shintani M."/>
        </authorList>
    </citation>
    <scope>NUCLEOTIDE SEQUENCE [LARGE SCALE GENOMIC DNA]</scope>
    <source>
        <strain evidence="3">M8-2</strain>
    </source>
</reference>
<feature type="transmembrane region" description="Helical" evidence="1">
    <location>
        <begin position="7"/>
        <end position="24"/>
    </location>
</feature>
<dbReference type="PATRIC" id="fig|1727163.4.peg.1469"/>
<evidence type="ECO:0000313" key="2">
    <source>
        <dbReference type="EMBL" id="AMQ56173.1"/>
    </source>
</evidence>
<sequence>MKNVSKFILGIILIWLWNYFPYSYSCYEYPLVGCSETVFWWDLPTDWKEYRGIKWQSYFFANTFISLIIIVIFKKIKNSIKNTN</sequence>
<dbReference type="KEGG" id="alm:AO498_07085"/>